<evidence type="ECO:0000259" key="8">
    <source>
        <dbReference type="PROSITE" id="PS51212"/>
    </source>
</evidence>
<dbReference type="GeneID" id="59346880"/>
<evidence type="ECO:0000256" key="4">
    <source>
        <dbReference type="ARBA" id="ARBA00022989"/>
    </source>
</evidence>
<dbReference type="PROSITE" id="PS51212">
    <property type="entry name" value="WSC"/>
    <property type="match status" value="2"/>
</dbReference>
<dbReference type="Pfam" id="PF01822">
    <property type="entry name" value="WSC"/>
    <property type="match status" value="2"/>
</dbReference>
<dbReference type="InterPro" id="IPR002889">
    <property type="entry name" value="WSC_carb-bd"/>
</dbReference>
<comment type="subcellular location">
    <subcellularLocation>
        <location evidence="1">Membrane</location>
        <topology evidence="1">Single-pass membrane protein</topology>
    </subcellularLocation>
</comment>
<sequence length="226" mass="23667">MLCVLIASLTIASAAMAAVLPSQRDSVIWVAQGCYTDTSTSRTLASSSAASTNMTIENCIKVCSDGGYNLAGVEFADECYCDYTFQSTGIIAHSQDCNLPCSGNKNEKCGAGNYIDVYWNGHPFPVAPPTAGTYTYQGCYADNVNGRALPHQQAVANATVDKCTAACKDAGYNVAGLEAGRECWCNLQLPSTPKLNDNACATACTGNTNQLCGGTSKLTVYSAIVL</sequence>
<dbReference type="AlphaFoldDB" id="A0A8H6SLV5"/>
<accession>A0A8H6SLV5</accession>
<evidence type="ECO:0000256" key="5">
    <source>
        <dbReference type="ARBA" id="ARBA00023136"/>
    </source>
</evidence>
<gene>
    <name evidence="9" type="ORF">MIND_00767100</name>
</gene>
<protein>
    <recommendedName>
        <fullName evidence="8">WSC domain-containing protein</fullName>
    </recommendedName>
</protein>
<keyword evidence="3 7" id="KW-0732">Signal</keyword>
<evidence type="ECO:0000256" key="3">
    <source>
        <dbReference type="ARBA" id="ARBA00022729"/>
    </source>
</evidence>
<keyword evidence="5" id="KW-0472">Membrane</keyword>
<dbReference type="InterPro" id="IPR051836">
    <property type="entry name" value="Kremen_rcpt"/>
</dbReference>
<feature type="signal peptide" evidence="7">
    <location>
        <begin position="1"/>
        <end position="17"/>
    </location>
</feature>
<evidence type="ECO:0000313" key="10">
    <source>
        <dbReference type="Proteomes" id="UP000636479"/>
    </source>
</evidence>
<evidence type="ECO:0000256" key="6">
    <source>
        <dbReference type="ARBA" id="ARBA00023180"/>
    </source>
</evidence>
<evidence type="ECO:0000256" key="1">
    <source>
        <dbReference type="ARBA" id="ARBA00004167"/>
    </source>
</evidence>
<evidence type="ECO:0000256" key="2">
    <source>
        <dbReference type="ARBA" id="ARBA00022692"/>
    </source>
</evidence>
<evidence type="ECO:0000313" key="9">
    <source>
        <dbReference type="EMBL" id="KAF7302008.1"/>
    </source>
</evidence>
<feature type="chain" id="PRO_5034881870" description="WSC domain-containing protein" evidence="7">
    <location>
        <begin position="18"/>
        <end position="226"/>
    </location>
</feature>
<dbReference type="EMBL" id="JACAZF010000006">
    <property type="protein sequence ID" value="KAF7302008.1"/>
    <property type="molecule type" value="Genomic_DNA"/>
</dbReference>
<comment type="caution">
    <text evidence="9">The sequence shown here is derived from an EMBL/GenBank/DDBJ whole genome shotgun (WGS) entry which is preliminary data.</text>
</comment>
<dbReference type="Proteomes" id="UP000636479">
    <property type="component" value="Unassembled WGS sequence"/>
</dbReference>
<dbReference type="PANTHER" id="PTHR24269">
    <property type="entry name" value="KREMEN PROTEIN"/>
    <property type="match status" value="1"/>
</dbReference>
<keyword evidence="10" id="KW-1185">Reference proteome</keyword>
<dbReference type="GO" id="GO:0005886">
    <property type="term" value="C:plasma membrane"/>
    <property type="evidence" value="ECO:0007669"/>
    <property type="project" value="TreeGrafter"/>
</dbReference>
<dbReference type="PANTHER" id="PTHR24269:SF16">
    <property type="entry name" value="PROTEIN SLG1"/>
    <property type="match status" value="1"/>
</dbReference>
<proteinExistence type="predicted"/>
<feature type="domain" description="WSC" evidence="8">
    <location>
        <begin position="28"/>
        <end position="121"/>
    </location>
</feature>
<reference evidence="9" key="1">
    <citation type="submission" date="2020-05" db="EMBL/GenBank/DDBJ databases">
        <title>Mycena genomes resolve the evolution of fungal bioluminescence.</title>
        <authorList>
            <person name="Tsai I.J."/>
        </authorList>
    </citation>
    <scope>NUCLEOTIDE SEQUENCE</scope>
    <source>
        <strain evidence="9">171206Taipei</strain>
    </source>
</reference>
<keyword evidence="6" id="KW-0325">Glycoprotein</keyword>
<name>A0A8H6SLV5_9AGAR</name>
<dbReference type="SMART" id="SM00321">
    <property type="entry name" value="WSC"/>
    <property type="match status" value="2"/>
</dbReference>
<dbReference type="RefSeq" id="XP_037220008.1">
    <property type="nucleotide sequence ID" value="XM_037364364.1"/>
</dbReference>
<evidence type="ECO:0000256" key="7">
    <source>
        <dbReference type="SAM" id="SignalP"/>
    </source>
</evidence>
<dbReference type="OrthoDB" id="5985073at2759"/>
<feature type="domain" description="WSC" evidence="8">
    <location>
        <begin position="133"/>
        <end position="224"/>
    </location>
</feature>
<keyword evidence="4" id="KW-1133">Transmembrane helix</keyword>
<keyword evidence="2" id="KW-0812">Transmembrane</keyword>
<organism evidence="9 10">
    <name type="scientific">Mycena indigotica</name>
    <dbReference type="NCBI Taxonomy" id="2126181"/>
    <lineage>
        <taxon>Eukaryota</taxon>
        <taxon>Fungi</taxon>
        <taxon>Dikarya</taxon>
        <taxon>Basidiomycota</taxon>
        <taxon>Agaricomycotina</taxon>
        <taxon>Agaricomycetes</taxon>
        <taxon>Agaricomycetidae</taxon>
        <taxon>Agaricales</taxon>
        <taxon>Marasmiineae</taxon>
        <taxon>Mycenaceae</taxon>
        <taxon>Mycena</taxon>
    </lineage>
</organism>